<gene>
    <name evidence="1" type="ORF">BWLFYP14_01013</name>
</gene>
<evidence type="ECO:0000313" key="1">
    <source>
        <dbReference type="EMBL" id="VUX63576.1"/>
    </source>
</evidence>
<name>A0A564WMD2_9FIRM</name>
<dbReference type="Proteomes" id="UP000366766">
    <property type="component" value="Unassembled WGS sequence"/>
</dbReference>
<organism evidence="1 2">
    <name type="scientific">Blautia wexlerae</name>
    <dbReference type="NCBI Taxonomy" id="418240"/>
    <lineage>
        <taxon>Bacteria</taxon>
        <taxon>Bacillati</taxon>
        <taxon>Bacillota</taxon>
        <taxon>Clostridia</taxon>
        <taxon>Lachnospirales</taxon>
        <taxon>Lachnospiraceae</taxon>
        <taxon>Blautia</taxon>
    </lineage>
</organism>
<proteinExistence type="predicted"/>
<dbReference type="EMBL" id="CABHOF010000028">
    <property type="protein sequence ID" value="VUX63576.1"/>
    <property type="molecule type" value="Genomic_DNA"/>
</dbReference>
<evidence type="ECO:0000313" key="2">
    <source>
        <dbReference type="Proteomes" id="UP000366766"/>
    </source>
</evidence>
<reference evidence="1 2" key="1">
    <citation type="submission" date="2019-07" db="EMBL/GenBank/DDBJ databases">
        <authorList>
            <person name="Chang H.-W."/>
            <person name="Raman A."/>
            <person name="Venkatesh S."/>
            <person name="Gehrig J."/>
        </authorList>
    </citation>
    <scope>NUCLEOTIDE SEQUENCE [LARGE SCALE GENOMIC DNA]</scope>
    <source>
        <strain evidence="1">Blautia_wexlerae_LFYP_14</strain>
    </source>
</reference>
<sequence length="313" mass="35669">MKTIIPKRNDSDEKEKKIMKNPKECFSIVQNQTFIVLNELTRPECKDGSEPLTFHHETFSRFNFVIISADKKATTANIPVREIPGIFEKVHDLKMKHLLTARPVSEGASESPAYTTIINAGKLKGKTPAAALAEDGAKGENLLKSQVQWLKQNLAAYPRNAVQIQAIEAALQLYHEGRLNQQEAQKGCVETETIYRAELRPLTRRKKGDKCFVYSIYIRWNPGAERPIEIEIVNFYAPVVKTDKGLLNVLAKEKTDEVRNRFSLTIDQWCWLEHILETNIRTFENEHAGSLYRMAEEEKKRGMEALRNSNGAA</sequence>
<keyword evidence="2" id="KW-1185">Reference proteome</keyword>
<accession>A0A564WMD2</accession>
<dbReference type="AlphaFoldDB" id="A0A564WMD2"/>
<protein>
    <submittedName>
        <fullName evidence="1">Uncharacterized protein</fullName>
    </submittedName>
</protein>
<dbReference type="RefSeq" id="WP_144136839.1">
    <property type="nucleotide sequence ID" value="NZ_CABHOF010000028.1"/>
</dbReference>